<dbReference type="AlphaFoldDB" id="A0A330M186"/>
<gene>
    <name evidence="1" type="ORF">SHEWBE_1849</name>
</gene>
<dbReference type="InterPro" id="IPR021534">
    <property type="entry name" value="DUF3192"/>
</dbReference>
<protein>
    <submittedName>
        <fullName evidence="1">Uncharacterized protein</fullName>
    </submittedName>
</protein>
<organism evidence="1 2">
    <name type="scientific">Shewanella benthica</name>
    <dbReference type="NCBI Taxonomy" id="43661"/>
    <lineage>
        <taxon>Bacteria</taxon>
        <taxon>Pseudomonadati</taxon>
        <taxon>Pseudomonadota</taxon>
        <taxon>Gammaproteobacteria</taxon>
        <taxon>Alteromonadales</taxon>
        <taxon>Shewanellaceae</taxon>
        <taxon>Shewanella</taxon>
    </lineage>
</organism>
<dbReference type="KEGG" id="sbk:SHEWBE_1849"/>
<proteinExistence type="predicted"/>
<reference evidence="2" key="1">
    <citation type="submission" date="2018-06" db="EMBL/GenBank/DDBJ databases">
        <authorList>
            <person name="Cea G.-C."/>
            <person name="William W."/>
        </authorList>
    </citation>
    <scope>NUCLEOTIDE SEQUENCE [LARGE SCALE GENOMIC DNA]</scope>
    <source>
        <strain evidence="2">DB21MT-2</strain>
    </source>
</reference>
<name>A0A330M186_9GAMM</name>
<evidence type="ECO:0000313" key="1">
    <source>
        <dbReference type="EMBL" id="SQH75815.1"/>
    </source>
</evidence>
<evidence type="ECO:0000313" key="2">
    <source>
        <dbReference type="Proteomes" id="UP000250123"/>
    </source>
</evidence>
<dbReference type="EMBL" id="LS483452">
    <property type="protein sequence ID" value="SQH75815.1"/>
    <property type="molecule type" value="Genomic_DNA"/>
</dbReference>
<sequence length="46" mass="5318">MEWYYHAQSDGITTRDECTPLLFRDQKLIAWGSDTYDQYLAASIGS</sequence>
<accession>A0A330M186</accession>
<dbReference type="Pfam" id="PF11399">
    <property type="entry name" value="DUF3192"/>
    <property type="match status" value="1"/>
</dbReference>
<dbReference type="RefSeq" id="WP_420028926.1">
    <property type="nucleotide sequence ID" value="NZ_LS483452.1"/>
</dbReference>
<dbReference type="Proteomes" id="UP000250123">
    <property type="component" value="Chromosome SHEWBE"/>
</dbReference>